<dbReference type="Proteomes" id="UP001448614">
    <property type="component" value="Unassembled WGS sequence"/>
</dbReference>
<reference evidence="1 2" key="1">
    <citation type="journal article" date="2024" name="Appl. Microbiol. Biotechnol.">
        <title>Biosynthetic gene clusters with biotechnological applications in novel Antarctic isolates from Actinomycetota.</title>
        <authorList>
            <person name="Bruna P."/>
            <person name="Nunez-Montero K."/>
            <person name="Contreras M.J."/>
            <person name="Leal K."/>
            <person name="Garcia M."/>
            <person name="Abanto M."/>
            <person name="Barrientos L."/>
        </authorList>
    </citation>
    <scope>NUCLEOTIDE SEQUENCE [LARGE SCALE GENOMIC DNA]</scope>
    <source>
        <strain evidence="1 2">Se16.17</strain>
    </source>
</reference>
<proteinExistence type="predicted"/>
<gene>
    <name evidence="1" type="ORF">V3C41_17005</name>
</gene>
<sequence length="77" mass="7358">MVSIVVVVAATAGSTGAVPCTEAEGAGFVPACAGDAGVAEQPVIATIAATTSDNADPRILPALADLPSDGVVPLLIT</sequence>
<dbReference type="EMBL" id="JBBMFV010000004">
    <property type="protein sequence ID" value="MEO3942771.1"/>
    <property type="molecule type" value="Genomic_DNA"/>
</dbReference>
<evidence type="ECO:0008006" key="3">
    <source>
        <dbReference type="Google" id="ProtNLM"/>
    </source>
</evidence>
<organism evidence="1 2">
    <name type="scientific">Paenarthrobacter nicotinovorans</name>
    <name type="common">Arthrobacter nicotinovorans</name>
    <dbReference type="NCBI Taxonomy" id="29320"/>
    <lineage>
        <taxon>Bacteria</taxon>
        <taxon>Bacillati</taxon>
        <taxon>Actinomycetota</taxon>
        <taxon>Actinomycetes</taxon>
        <taxon>Micrococcales</taxon>
        <taxon>Micrococcaceae</taxon>
        <taxon>Paenarthrobacter</taxon>
    </lineage>
</organism>
<dbReference type="RefSeq" id="WP_347783281.1">
    <property type="nucleotide sequence ID" value="NZ_JBBMFV010000004.1"/>
</dbReference>
<accession>A0ABV0GVW7</accession>
<name>A0ABV0GVW7_PAENI</name>
<protein>
    <recommendedName>
        <fullName evidence="3">Secreted protein</fullName>
    </recommendedName>
</protein>
<keyword evidence="2" id="KW-1185">Reference proteome</keyword>
<comment type="caution">
    <text evidence="1">The sequence shown here is derived from an EMBL/GenBank/DDBJ whole genome shotgun (WGS) entry which is preliminary data.</text>
</comment>
<evidence type="ECO:0000313" key="1">
    <source>
        <dbReference type="EMBL" id="MEO3942771.1"/>
    </source>
</evidence>
<evidence type="ECO:0000313" key="2">
    <source>
        <dbReference type="Proteomes" id="UP001448614"/>
    </source>
</evidence>